<sequence length="74" mass="8393">MVKLIEELGELANGINKDKKEQIIDSIGDTYVVLTILSMQFNLNIEDCITEAYNEIKDRKGKMVNGIFVKESDL</sequence>
<feature type="domain" description="NTP pyrophosphohydrolase MazG-like" evidence="1">
    <location>
        <begin position="3"/>
        <end position="60"/>
    </location>
</feature>
<evidence type="ECO:0000313" key="2">
    <source>
        <dbReference type="EMBL" id="RDY20750.1"/>
    </source>
</evidence>
<organism evidence="2 3">
    <name type="scientific">Criibacterium bergeronii</name>
    <dbReference type="NCBI Taxonomy" id="1871336"/>
    <lineage>
        <taxon>Bacteria</taxon>
        <taxon>Bacillati</taxon>
        <taxon>Bacillota</taxon>
        <taxon>Clostridia</taxon>
        <taxon>Peptostreptococcales</taxon>
        <taxon>Filifactoraceae</taxon>
        <taxon>Criibacterium</taxon>
    </lineage>
</organism>
<name>A0A371IJV9_9FIRM</name>
<keyword evidence="3" id="KW-1185">Reference proteome</keyword>
<accession>A0A371IJV9</accession>
<evidence type="ECO:0000259" key="1">
    <source>
        <dbReference type="Pfam" id="PF03819"/>
    </source>
</evidence>
<proteinExistence type="predicted"/>
<dbReference type="Pfam" id="PF03819">
    <property type="entry name" value="MazG"/>
    <property type="match status" value="1"/>
</dbReference>
<dbReference type="Gene3D" id="1.10.287.1080">
    <property type="entry name" value="MazG-like"/>
    <property type="match status" value="1"/>
</dbReference>
<protein>
    <recommendedName>
        <fullName evidence="1">NTP pyrophosphohydrolase MazG-like domain-containing protein</fullName>
    </recommendedName>
</protein>
<dbReference type="EMBL" id="MBEW02000022">
    <property type="protein sequence ID" value="RDY20750.1"/>
    <property type="molecule type" value="Genomic_DNA"/>
</dbReference>
<reference evidence="2 3" key="1">
    <citation type="journal article" date="2016" name="Genome Announc.">
        <title>Draft Genome Sequence of Criibacterium bergeronii gen. nov., sp. nov., Strain CCRI-22567T, Isolated from a Vaginal Sample from a Woman with Bacterial Vaginosis.</title>
        <authorList>
            <person name="Maheux A.F."/>
            <person name="Berube E."/>
            <person name="Boudreau D.K."/>
            <person name="Raymond F."/>
            <person name="Corbeil J."/>
            <person name="Roy P.H."/>
            <person name="Boissinot M."/>
            <person name="Omar R.F."/>
        </authorList>
    </citation>
    <scope>NUCLEOTIDE SEQUENCE [LARGE SCALE GENOMIC DNA]</scope>
    <source>
        <strain evidence="2 3">CCRI-22567</strain>
    </source>
</reference>
<dbReference type="InterPro" id="IPR004518">
    <property type="entry name" value="MazG-like_dom"/>
</dbReference>
<evidence type="ECO:0000313" key="3">
    <source>
        <dbReference type="Proteomes" id="UP000093352"/>
    </source>
</evidence>
<dbReference type="Proteomes" id="UP000093352">
    <property type="component" value="Unassembled WGS sequence"/>
</dbReference>
<dbReference type="STRING" id="1871336.BBG48_05160"/>
<gene>
    <name evidence="2" type="ORF">BBG48_008595</name>
</gene>
<comment type="caution">
    <text evidence="2">The sequence shown here is derived from an EMBL/GenBank/DDBJ whole genome shotgun (WGS) entry which is preliminary data.</text>
</comment>
<dbReference type="AlphaFoldDB" id="A0A371IJV9"/>
<dbReference type="SUPFAM" id="SSF101386">
    <property type="entry name" value="all-alpha NTP pyrophosphatases"/>
    <property type="match status" value="1"/>
</dbReference>